<dbReference type="EMBL" id="SOAU01000001">
    <property type="protein sequence ID" value="TDT15403.1"/>
    <property type="molecule type" value="Genomic_DNA"/>
</dbReference>
<dbReference type="Pfam" id="PF01402">
    <property type="entry name" value="RHH_1"/>
    <property type="match status" value="1"/>
</dbReference>
<sequence length="94" mass="10518">MTKRTYGHTKSGRPVDDEVIEQLAREAEDGYDVNEIVSRRGKRGRPRLGAAPSTVESVRLDPELKERLARRAEADGVAVSEVIREALRHHLEAS</sequence>
<dbReference type="RefSeq" id="WP_133867855.1">
    <property type="nucleotide sequence ID" value="NZ_SOAU01000001.1"/>
</dbReference>
<evidence type="ECO:0000313" key="3">
    <source>
        <dbReference type="Proteomes" id="UP000294558"/>
    </source>
</evidence>
<name>A0A4R7HZ14_9ACTN</name>
<evidence type="ECO:0000259" key="1">
    <source>
        <dbReference type="Pfam" id="PF01402"/>
    </source>
</evidence>
<dbReference type="Proteomes" id="UP000294558">
    <property type="component" value="Unassembled WGS sequence"/>
</dbReference>
<feature type="domain" description="Ribbon-helix-helix protein CopG" evidence="1">
    <location>
        <begin position="57"/>
        <end position="92"/>
    </location>
</feature>
<dbReference type="InterPro" id="IPR010985">
    <property type="entry name" value="Ribbon_hlx_hlx"/>
</dbReference>
<gene>
    <name evidence="2" type="ORF">BDK89_0973</name>
</gene>
<organism evidence="2 3">
    <name type="scientific">Ilumatobacter fluminis</name>
    <dbReference type="NCBI Taxonomy" id="467091"/>
    <lineage>
        <taxon>Bacteria</taxon>
        <taxon>Bacillati</taxon>
        <taxon>Actinomycetota</taxon>
        <taxon>Acidimicrobiia</taxon>
        <taxon>Acidimicrobiales</taxon>
        <taxon>Ilumatobacteraceae</taxon>
        <taxon>Ilumatobacter</taxon>
    </lineage>
</organism>
<comment type="caution">
    <text evidence="2">The sequence shown here is derived from an EMBL/GenBank/DDBJ whole genome shotgun (WGS) entry which is preliminary data.</text>
</comment>
<dbReference type="AlphaFoldDB" id="A0A4R7HZ14"/>
<dbReference type="GO" id="GO:0006355">
    <property type="term" value="P:regulation of DNA-templated transcription"/>
    <property type="evidence" value="ECO:0007669"/>
    <property type="project" value="InterPro"/>
</dbReference>
<dbReference type="InterPro" id="IPR002145">
    <property type="entry name" value="CopG"/>
</dbReference>
<protein>
    <submittedName>
        <fullName evidence="2">Ribbon-helix-helix CopG family protein</fullName>
    </submittedName>
</protein>
<evidence type="ECO:0000313" key="2">
    <source>
        <dbReference type="EMBL" id="TDT15403.1"/>
    </source>
</evidence>
<dbReference type="SUPFAM" id="SSF47598">
    <property type="entry name" value="Ribbon-helix-helix"/>
    <property type="match status" value="1"/>
</dbReference>
<dbReference type="OrthoDB" id="3710927at2"/>
<accession>A0A4R7HZ14</accession>
<proteinExistence type="predicted"/>
<reference evidence="2 3" key="1">
    <citation type="submission" date="2019-03" db="EMBL/GenBank/DDBJ databases">
        <title>Sequencing the genomes of 1000 actinobacteria strains.</title>
        <authorList>
            <person name="Klenk H.-P."/>
        </authorList>
    </citation>
    <scope>NUCLEOTIDE SEQUENCE [LARGE SCALE GENOMIC DNA]</scope>
    <source>
        <strain evidence="2 3">DSM 18936</strain>
    </source>
</reference>
<keyword evidence="3" id="KW-1185">Reference proteome</keyword>
<dbReference type="CDD" id="cd21631">
    <property type="entry name" value="RHH_CopG_NikR-like"/>
    <property type="match status" value="1"/>
</dbReference>